<evidence type="ECO:0000256" key="1">
    <source>
        <dbReference type="ARBA" id="ARBA00004323"/>
    </source>
</evidence>
<dbReference type="GeneID" id="123051131"/>
<dbReference type="RefSeq" id="XP_044329863.1">
    <property type="nucleotide sequence ID" value="XM_044473928.1"/>
</dbReference>
<dbReference type="Gramene" id="TraesWEE_scaffold_073337_01G000100.1">
    <property type="protein sequence ID" value="TraesWEE_scaffold_073337_01G000100.1"/>
    <property type="gene ID" value="TraesWEE_scaffold_073337_01G000100"/>
</dbReference>
<feature type="region of interest" description="Disordered" evidence="14">
    <location>
        <begin position="22"/>
        <end position="55"/>
    </location>
</feature>
<feature type="region of interest" description="Disordered" evidence="14">
    <location>
        <begin position="98"/>
        <end position="126"/>
    </location>
</feature>
<evidence type="ECO:0000256" key="12">
    <source>
        <dbReference type="PIRSR" id="PIRSR605027-4"/>
    </source>
</evidence>
<dbReference type="GO" id="GO:0010417">
    <property type="term" value="P:glucuronoxylan biosynthetic process"/>
    <property type="evidence" value="ECO:0000318"/>
    <property type="project" value="GO_Central"/>
</dbReference>
<comment type="function">
    <text evidence="13">Involved in the synthesis of glucuronoxylan hemicellulose in secondary cell walls.</text>
</comment>
<evidence type="ECO:0000256" key="13">
    <source>
        <dbReference type="RuleBase" id="RU363127"/>
    </source>
</evidence>
<dbReference type="EC" id="2.4.-.-" evidence="13"/>
<feature type="transmembrane region" description="Helical" evidence="13">
    <location>
        <begin position="71"/>
        <end position="92"/>
    </location>
</feature>
<evidence type="ECO:0000256" key="14">
    <source>
        <dbReference type="SAM" id="MobiDB-lite"/>
    </source>
</evidence>
<organism evidence="15">
    <name type="scientific">Triticum aestivum</name>
    <name type="common">Wheat</name>
    <dbReference type="NCBI Taxonomy" id="4565"/>
    <lineage>
        <taxon>Eukaryota</taxon>
        <taxon>Viridiplantae</taxon>
        <taxon>Streptophyta</taxon>
        <taxon>Embryophyta</taxon>
        <taxon>Tracheophyta</taxon>
        <taxon>Spermatophyta</taxon>
        <taxon>Magnoliopsida</taxon>
        <taxon>Liliopsida</taxon>
        <taxon>Poales</taxon>
        <taxon>Poaceae</taxon>
        <taxon>BOP clade</taxon>
        <taxon>Pooideae</taxon>
        <taxon>Triticodae</taxon>
        <taxon>Triticeae</taxon>
        <taxon>Triticinae</taxon>
        <taxon>Triticum</taxon>
    </lineage>
</organism>
<dbReference type="SUPFAM" id="SSF53448">
    <property type="entry name" value="Nucleotide-diphospho-sugar transferases"/>
    <property type="match status" value="1"/>
</dbReference>
<keyword evidence="4 13" id="KW-0808">Transferase</keyword>
<sequence length="399" mass="44175">MASIRRPHSPARAQHLLRHNHPFATASPPSSPLRHASSASSAAAPSSSSSPRKPGHPHPFLFFTRRPLPRFAAFFLLGSFIGLLHLLSHLPLHHTLPANSSSSPHLTHLQQQQQDQPMTQQQQQYLADDAAGGGEEDANKLLIVVTPTRARASQAYYLSRMGQTLRLVRPPVLWVVVEAGKPTPEAALALRRTAVMHRYVGCCDGLNASASASPAVDFRPHQLNAGLEVVENHRLDGVVYFADEEGVYSLPLFDRLRQIRRFGTWPVPTISDGGHDVVLEGPVCKQNQVVGWHTSGDASKLQRFHVAMSGFAFNSTMLWDPRLRSHRAWNSIRHPEMVEQGFQGTTFVEQLVEDESQMEGIPADCSQIMNWHVPFGSESPVYPKGWRATANLDVIIPLK</sequence>
<feature type="site" description="Interaction with galactose moiety of substrate glycoprotein" evidence="12">
    <location>
        <position position="280"/>
    </location>
</feature>
<dbReference type="GO" id="GO:0071555">
    <property type="term" value="P:cell wall organization"/>
    <property type="evidence" value="ECO:0007669"/>
    <property type="project" value="UniProtKB-KW"/>
</dbReference>
<evidence type="ECO:0000256" key="10">
    <source>
        <dbReference type="ARBA" id="ARBA00023180"/>
    </source>
</evidence>
<protein>
    <recommendedName>
        <fullName evidence="13">Glycosyltransferases</fullName>
        <ecNumber evidence="13">2.4.-.-</ecNumber>
    </recommendedName>
</protein>
<dbReference type="Gramene" id="TraesLDM2D03G01092740.1">
    <property type="protein sequence ID" value="TraesLDM2D03G01092740.1"/>
    <property type="gene ID" value="TraesLDM2D03G01092740"/>
</dbReference>
<dbReference type="SMR" id="A0A1D5V0U4"/>
<dbReference type="Gramene" id="TraesSYM2D03G01106040.1">
    <property type="protein sequence ID" value="TraesSYM2D03G01106040.1"/>
    <property type="gene ID" value="TraesSYM2D03G01106040"/>
</dbReference>
<dbReference type="Pfam" id="PF03360">
    <property type="entry name" value="Glyco_transf_43"/>
    <property type="match status" value="1"/>
</dbReference>
<comment type="similarity">
    <text evidence="2 13">Belongs to the glycosyltransferase 43 family.</text>
</comment>
<evidence type="ECO:0000256" key="6">
    <source>
        <dbReference type="ARBA" id="ARBA00022968"/>
    </source>
</evidence>
<dbReference type="GO" id="GO:0009834">
    <property type="term" value="P:plant-type secondary cell wall biogenesis"/>
    <property type="evidence" value="ECO:0000318"/>
    <property type="project" value="GO_Central"/>
</dbReference>
<dbReference type="GO" id="GO:0000139">
    <property type="term" value="C:Golgi membrane"/>
    <property type="evidence" value="ECO:0000318"/>
    <property type="project" value="GO_Central"/>
</dbReference>
<reference evidence="15" key="2">
    <citation type="submission" date="2018-10" db="UniProtKB">
        <authorList>
            <consortium name="EnsemblPlants"/>
        </authorList>
    </citation>
    <scope>IDENTIFICATION</scope>
</reference>
<dbReference type="Gramene" id="TraesCS2D02G038900.1">
    <property type="protein sequence ID" value="TraesCS2D02G038900.1"/>
    <property type="gene ID" value="TraesCS2D02G038900"/>
</dbReference>
<dbReference type="Gramene" id="TraesCLE_scaffold_132066_01G000300.1">
    <property type="protein sequence ID" value="TraesCLE_scaffold_132066_01G000300.1"/>
    <property type="gene ID" value="TraesCLE_scaffold_132066_01G000300"/>
</dbReference>
<evidence type="ECO:0000256" key="11">
    <source>
        <dbReference type="ARBA" id="ARBA00023316"/>
    </source>
</evidence>
<keyword evidence="16" id="KW-1185">Reference proteome</keyword>
<dbReference type="Gramene" id="TraesMAC2D03G01090310.1">
    <property type="protein sequence ID" value="TraesMAC2D03G01090310.1"/>
    <property type="gene ID" value="TraesMAC2D03G01090310"/>
</dbReference>
<dbReference type="InterPro" id="IPR029044">
    <property type="entry name" value="Nucleotide-diphossugar_trans"/>
</dbReference>
<dbReference type="Gramene" id="TraesLAC2D03G01043650.1">
    <property type="protein sequence ID" value="TraesLAC2D03G01043650.1"/>
    <property type="gene ID" value="TraesLAC2D03G01043650"/>
</dbReference>
<accession>A0A1D5V0U4</accession>
<gene>
    <name evidence="15" type="primary">LOC123051131</name>
</gene>
<dbReference type="GO" id="GO:0015018">
    <property type="term" value="F:galactosylgalactosylxylosylprotein 3-beta-glucuronosyltransferase activity"/>
    <property type="evidence" value="ECO:0007669"/>
    <property type="project" value="InterPro"/>
</dbReference>
<evidence type="ECO:0000313" key="16">
    <source>
        <dbReference type="Proteomes" id="UP000019116"/>
    </source>
</evidence>
<evidence type="ECO:0000256" key="8">
    <source>
        <dbReference type="ARBA" id="ARBA00023034"/>
    </source>
</evidence>
<dbReference type="FunFam" id="3.90.550.10:FF:000064">
    <property type="entry name" value="Glycosyltransferases"/>
    <property type="match status" value="1"/>
</dbReference>
<dbReference type="GO" id="GO:0042285">
    <property type="term" value="F:xylosyltransferase activity"/>
    <property type="evidence" value="ECO:0000318"/>
    <property type="project" value="GO_Central"/>
</dbReference>
<dbReference type="Gramene" id="TraesROB_scaffold_071010_01G000100.1">
    <property type="protein sequence ID" value="TraesROB_scaffold_071010_01G000100.1"/>
    <property type="gene ID" value="TraesROB_scaffold_071010_01G000100"/>
</dbReference>
<keyword evidence="9 13" id="KW-0472">Membrane</keyword>
<keyword evidence="10" id="KW-0325">Glycoprotein</keyword>
<keyword evidence="5 13" id="KW-0812">Transmembrane</keyword>
<dbReference type="InterPro" id="IPR005027">
    <property type="entry name" value="Glyco_trans_43"/>
</dbReference>
<evidence type="ECO:0000256" key="4">
    <source>
        <dbReference type="ARBA" id="ARBA00022679"/>
    </source>
</evidence>
<dbReference type="EnsemblPlants" id="TraesCS2D02G038900.1">
    <property type="protein sequence ID" value="TraesCS2D02G038900.1"/>
    <property type="gene ID" value="TraesCS2D02G038900"/>
</dbReference>
<evidence type="ECO:0000256" key="3">
    <source>
        <dbReference type="ARBA" id="ARBA00022676"/>
    </source>
</evidence>
<feature type="compositionally biased region" description="Low complexity" evidence="14">
    <location>
        <begin position="26"/>
        <end position="51"/>
    </location>
</feature>
<dbReference type="Gramene" id="TraesPARA_EIv1.0_0632200.1">
    <property type="protein sequence ID" value="TraesPARA_EIv1.0_0632200.1.CDS"/>
    <property type="gene ID" value="TraesPARA_EIv1.0_0632200"/>
</dbReference>
<comment type="subcellular location">
    <subcellularLocation>
        <location evidence="1 13">Golgi apparatus membrane</location>
        <topology evidence="1 13">Single-pass type II membrane protein</topology>
    </subcellularLocation>
</comment>
<dbReference type="PANTHER" id="PTHR10896">
    <property type="entry name" value="GALACTOSYLGALACTOSYLXYLOSYLPROTEIN 3-BETA-GLUCURONOSYLTRANSFERASE BETA-1,3-GLUCURONYLTRANSFERASE"/>
    <property type="match status" value="1"/>
</dbReference>
<evidence type="ECO:0000256" key="2">
    <source>
        <dbReference type="ARBA" id="ARBA00007706"/>
    </source>
</evidence>
<keyword evidence="6 13" id="KW-0735">Signal-anchor</keyword>
<feature type="compositionally biased region" description="Low complexity" evidence="14">
    <location>
        <begin position="110"/>
        <end position="126"/>
    </location>
</feature>
<keyword evidence="7 13" id="KW-1133">Transmembrane helix</keyword>
<evidence type="ECO:0000313" key="15">
    <source>
        <dbReference type="EnsemblPlants" id="TraesCS2D02G038900.1"/>
    </source>
</evidence>
<name>A0A1D5V0U4_WHEAT</name>
<feature type="compositionally biased region" description="Polar residues" evidence="14">
    <location>
        <begin position="98"/>
        <end position="109"/>
    </location>
</feature>
<dbReference type="ExpressionAtlas" id="A0A1D5V0U4">
    <property type="expression patterns" value="baseline and differential"/>
</dbReference>
<dbReference type="Gramene" id="TraesRN2D0100081900.1">
    <property type="protein sequence ID" value="TraesRN2D0100081900.1"/>
    <property type="gene ID" value="TraesRN2D0100081900"/>
</dbReference>
<dbReference type="AlphaFoldDB" id="A0A1D5V0U4"/>
<dbReference type="OMA" id="HHHPFAS"/>
<dbReference type="STRING" id="4565.A0A1D5V0U4"/>
<evidence type="ECO:0000256" key="7">
    <source>
        <dbReference type="ARBA" id="ARBA00022989"/>
    </source>
</evidence>
<keyword evidence="8 13" id="KW-0333">Golgi apparatus</keyword>
<dbReference type="Gramene" id="TraesKAR2D01G0013430.1">
    <property type="protein sequence ID" value="cds.TraesKAR2D01G0013430.1"/>
    <property type="gene ID" value="TraesKAR2D01G0013430"/>
</dbReference>
<keyword evidence="3" id="KW-0328">Glycosyltransferase</keyword>
<dbReference type="Proteomes" id="UP000019116">
    <property type="component" value="Chromosome 2D"/>
</dbReference>
<evidence type="ECO:0000256" key="9">
    <source>
        <dbReference type="ARBA" id="ARBA00023136"/>
    </source>
</evidence>
<proteinExistence type="inferred from homology"/>
<dbReference type="Gramene" id="TraesCAD_scaffold_064514_01G000100.1">
    <property type="protein sequence ID" value="TraesCAD_scaffold_064514_01G000100.1"/>
    <property type="gene ID" value="TraesCAD_scaffold_064514_01G000100"/>
</dbReference>
<dbReference type="Gramene" id="TraesCS2D03G0071300.1">
    <property type="protein sequence ID" value="TraesCS2D03G0071300.1.CDS"/>
    <property type="gene ID" value="TraesCS2D03G0071300"/>
</dbReference>
<dbReference type="Gene3D" id="3.90.550.10">
    <property type="entry name" value="Spore Coat Polysaccharide Biosynthesis Protein SpsA, Chain A"/>
    <property type="match status" value="1"/>
</dbReference>
<reference evidence="15" key="1">
    <citation type="submission" date="2018-08" db="EMBL/GenBank/DDBJ databases">
        <authorList>
            <person name="Rossello M."/>
        </authorList>
    </citation>
    <scope>NUCLEOTIDE SEQUENCE [LARGE SCALE GENOMIC DNA]</scope>
    <source>
        <strain evidence="15">cv. Chinese Spring</strain>
    </source>
</reference>
<dbReference type="Gramene" id="TraesARI2D03G01107130.1">
    <property type="protein sequence ID" value="TraesARI2D03G01107130.1"/>
    <property type="gene ID" value="TraesARI2D03G01107130"/>
</dbReference>
<dbReference type="OrthoDB" id="675023at2759"/>
<evidence type="ECO:0000256" key="5">
    <source>
        <dbReference type="ARBA" id="ARBA00022692"/>
    </source>
</evidence>
<dbReference type="PANTHER" id="PTHR10896:SF33">
    <property type="entry name" value="GLUCURONOSYLTRANSFERASE OS04G0103100-RELATED"/>
    <property type="match status" value="1"/>
</dbReference>
<dbReference type="Gramene" id="TraesNOR2D03G01107050.1">
    <property type="protein sequence ID" value="TraesNOR2D03G01107050.1"/>
    <property type="gene ID" value="TraesNOR2D03G01107050"/>
</dbReference>
<keyword evidence="11 13" id="KW-0961">Cell wall biogenesis/degradation</keyword>